<dbReference type="Proteomes" id="UP000647017">
    <property type="component" value="Unassembled WGS sequence"/>
</dbReference>
<evidence type="ECO:0000313" key="3">
    <source>
        <dbReference type="Proteomes" id="UP000647017"/>
    </source>
</evidence>
<organism evidence="2 3">
    <name type="scientific">Micromonospora andamanensis</name>
    <dbReference type="NCBI Taxonomy" id="1287068"/>
    <lineage>
        <taxon>Bacteria</taxon>
        <taxon>Bacillati</taxon>
        <taxon>Actinomycetota</taxon>
        <taxon>Actinomycetes</taxon>
        <taxon>Micromonosporales</taxon>
        <taxon>Micromonosporaceae</taxon>
        <taxon>Micromonospora</taxon>
    </lineage>
</organism>
<feature type="compositionally biased region" description="Basic and acidic residues" evidence="1">
    <location>
        <begin position="28"/>
        <end position="48"/>
    </location>
</feature>
<keyword evidence="3" id="KW-1185">Reference proteome</keyword>
<evidence type="ECO:0000313" key="2">
    <source>
        <dbReference type="EMBL" id="GIJ11919.1"/>
    </source>
</evidence>
<protein>
    <submittedName>
        <fullName evidence="2">Uncharacterized protein</fullName>
    </submittedName>
</protein>
<proteinExistence type="predicted"/>
<feature type="region of interest" description="Disordered" evidence="1">
    <location>
        <begin position="16"/>
        <end position="50"/>
    </location>
</feature>
<dbReference type="EMBL" id="BOOZ01000040">
    <property type="protein sequence ID" value="GIJ11919.1"/>
    <property type="molecule type" value="Genomic_DNA"/>
</dbReference>
<reference evidence="2 3" key="1">
    <citation type="submission" date="2021-01" db="EMBL/GenBank/DDBJ databases">
        <title>Whole genome shotgun sequence of Verrucosispora andamanensis NBRC 109075.</title>
        <authorList>
            <person name="Komaki H."/>
            <person name="Tamura T."/>
        </authorList>
    </citation>
    <scope>NUCLEOTIDE SEQUENCE [LARGE SCALE GENOMIC DNA]</scope>
    <source>
        <strain evidence="2 3">NBRC 109075</strain>
    </source>
</reference>
<gene>
    <name evidence="2" type="ORF">Van01_51330</name>
</gene>
<comment type="caution">
    <text evidence="2">The sequence shown here is derived from an EMBL/GenBank/DDBJ whole genome shotgun (WGS) entry which is preliminary data.</text>
</comment>
<evidence type="ECO:0000256" key="1">
    <source>
        <dbReference type="SAM" id="MobiDB-lite"/>
    </source>
</evidence>
<sequence>MQLTCANPIDLNRGRQILQADLDPGIRPPERSDREWSEVDGGEPKPEGEPTLFTAREAMGPTCELVSRCDQLTCLGQQHGTELGECGAMPATGEQTEARFAFQGLDAFGQCGLGDRQAVRGWAEASMVGHCDEGP</sequence>
<accession>A0ABQ4I1Z5</accession>
<name>A0ABQ4I1Z5_9ACTN</name>